<evidence type="ECO:0000259" key="1">
    <source>
        <dbReference type="Pfam" id="PF17648"/>
    </source>
</evidence>
<dbReference type="InterPro" id="IPR040841">
    <property type="entry name" value="Luciferase_dom"/>
</dbReference>
<name>A0A932MN54_UNCTE</name>
<proteinExistence type="predicted"/>
<sequence length="115" mass="12780">MAVLDVRERIENSVLAWPGVTAAPHPAGGTEFRLERREIGHLHGDRLIDLPLPRKIRDDLIAGGWAEPHAACPDSGWASFYVRAEPDIHRALGLLEISYRLARQGRPAARGERNC</sequence>
<dbReference type="Proteomes" id="UP000782312">
    <property type="component" value="Unassembled WGS sequence"/>
</dbReference>
<dbReference type="AlphaFoldDB" id="A0A932MN54"/>
<dbReference type="EMBL" id="JACPUR010000017">
    <property type="protein sequence ID" value="MBI3127408.1"/>
    <property type="molecule type" value="Genomic_DNA"/>
</dbReference>
<dbReference type="Pfam" id="PF17648">
    <property type="entry name" value="Luciferase"/>
    <property type="match status" value="1"/>
</dbReference>
<organism evidence="2 3">
    <name type="scientific">Tectimicrobiota bacterium</name>
    <dbReference type="NCBI Taxonomy" id="2528274"/>
    <lineage>
        <taxon>Bacteria</taxon>
        <taxon>Pseudomonadati</taxon>
        <taxon>Nitrospinota/Tectimicrobiota group</taxon>
        <taxon>Candidatus Tectimicrobiota</taxon>
    </lineage>
</organism>
<protein>
    <submittedName>
        <fullName evidence="2">DUF5519 family protein</fullName>
    </submittedName>
</protein>
<accession>A0A932MN54</accession>
<comment type="caution">
    <text evidence="2">The sequence shown here is derived from an EMBL/GenBank/DDBJ whole genome shotgun (WGS) entry which is preliminary data.</text>
</comment>
<gene>
    <name evidence="2" type="ORF">HYZ11_07370</name>
</gene>
<evidence type="ECO:0000313" key="2">
    <source>
        <dbReference type="EMBL" id="MBI3127408.1"/>
    </source>
</evidence>
<reference evidence="2" key="1">
    <citation type="submission" date="2020-07" db="EMBL/GenBank/DDBJ databases">
        <title>Huge and variable diversity of episymbiotic CPR bacteria and DPANN archaea in groundwater ecosystems.</title>
        <authorList>
            <person name="He C.Y."/>
            <person name="Keren R."/>
            <person name="Whittaker M."/>
            <person name="Farag I.F."/>
            <person name="Doudna J."/>
            <person name="Cate J.H.D."/>
            <person name="Banfield J.F."/>
        </authorList>
    </citation>
    <scope>NUCLEOTIDE SEQUENCE</scope>
    <source>
        <strain evidence="2">NC_groundwater_763_Ag_S-0.2um_68_21</strain>
    </source>
</reference>
<feature type="domain" description="Luciferase" evidence="1">
    <location>
        <begin position="36"/>
        <end position="97"/>
    </location>
</feature>
<evidence type="ECO:0000313" key="3">
    <source>
        <dbReference type="Proteomes" id="UP000782312"/>
    </source>
</evidence>